<evidence type="ECO:0000256" key="1">
    <source>
        <dbReference type="ARBA" id="ARBA00004141"/>
    </source>
</evidence>
<reference evidence="7 8" key="1">
    <citation type="submission" date="2023-05" db="EMBL/GenBank/DDBJ databases">
        <title>B98-5 Cell Line De Novo Hybrid Assembly: An Optical Mapping Approach.</title>
        <authorList>
            <person name="Kananen K."/>
            <person name="Auerbach J.A."/>
            <person name="Kautto E."/>
            <person name="Blachly J.S."/>
        </authorList>
    </citation>
    <scope>NUCLEOTIDE SEQUENCE [LARGE SCALE GENOMIC DNA]</scope>
    <source>
        <strain evidence="7">B95-8</strain>
        <tissue evidence="7">Cell line</tissue>
    </source>
</reference>
<evidence type="ECO:0000256" key="4">
    <source>
        <dbReference type="ARBA" id="ARBA00023136"/>
    </source>
</evidence>
<comment type="subcellular location">
    <subcellularLocation>
        <location evidence="1">Membrane</location>
        <topology evidence="1">Multi-pass membrane protein</topology>
    </subcellularLocation>
</comment>
<evidence type="ECO:0000313" key="8">
    <source>
        <dbReference type="Proteomes" id="UP001266305"/>
    </source>
</evidence>
<evidence type="ECO:0000256" key="3">
    <source>
        <dbReference type="ARBA" id="ARBA00022989"/>
    </source>
</evidence>
<feature type="compositionally biased region" description="Polar residues" evidence="5">
    <location>
        <begin position="430"/>
        <end position="443"/>
    </location>
</feature>
<dbReference type="Pfam" id="PF25508">
    <property type="entry name" value="TRPM2"/>
    <property type="match status" value="2"/>
</dbReference>
<feature type="domain" description="TRPM-like" evidence="6">
    <location>
        <begin position="218"/>
        <end position="348"/>
    </location>
</feature>
<evidence type="ECO:0000256" key="2">
    <source>
        <dbReference type="ARBA" id="ARBA00022692"/>
    </source>
</evidence>
<name>A0ABQ9TY91_SAGOE</name>
<dbReference type="EMBL" id="JASSZA010000018">
    <property type="protein sequence ID" value="KAK2089774.1"/>
    <property type="molecule type" value="Genomic_DNA"/>
</dbReference>
<organism evidence="7 8">
    <name type="scientific">Saguinus oedipus</name>
    <name type="common">Cotton-top tamarin</name>
    <name type="synonym">Oedipomidas oedipus</name>
    <dbReference type="NCBI Taxonomy" id="9490"/>
    <lineage>
        <taxon>Eukaryota</taxon>
        <taxon>Metazoa</taxon>
        <taxon>Chordata</taxon>
        <taxon>Craniata</taxon>
        <taxon>Vertebrata</taxon>
        <taxon>Euteleostomi</taxon>
        <taxon>Mammalia</taxon>
        <taxon>Eutheria</taxon>
        <taxon>Euarchontoglires</taxon>
        <taxon>Primates</taxon>
        <taxon>Haplorrhini</taxon>
        <taxon>Platyrrhini</taxon>
        <taxon>Cebidae</taxon>
        <taxon>Callitrichinae</taxon>
        <taxon>Saguinus</taxon>
    </lineage>
</organism>
<keyword evidence="8" id="KW-1185">Reference proteome</keyword>
<dbReference type="InterPro" id="IPR050927">
    <property type="entry name" value="TRPM"/>
</dbReference>
<accession>A0ABQ9TY91</accession>
<feature type="region of interest" description="Disordered" evidence="5">
    <location>
        <begin position="430"/>
        <end position="452"/>
    </location>
</feature>
<dbReference type="PANTHER" id="PTHR13800">
    <property type="entry name" value="TRANSIENT RECEPTOR POTENTIAL CATION CHANNEL, SUBFAMILY M, MEMBER 6"/>
    <property type="match status" value="1"/>
</dbReference>
<dbReference type="Proteomes" id="UP001266305">
    <property type="component" value="Unassembled WGS sequence"/>
</dbReference>
<keyword evidence="3" id="KW-1133">Transmembrane helix</keyword>
<protein>
    <submittedName>
        <fullName evidence="7">Transient receptor putative cation channel sub M member 2</fullName>
    </submittedName>
</protein>
<comment type="caution">
    <text evidence="7">The sequence shown here is derived from an EMBL/GenBank/DDBJ whole genome shotgun (WGS) entry which is preliminary data.</text>
</comment>
<evidence type="ECO:0000313" key="7">
    <source>
        <dbReference type="EMBL" id="KAK2089774.1"/>
    </source>
</evidence>
<gene>
    <name evidence="7" type="primary">TRPM2_2</name>
    <name evidence="7" type="ORF">P7K49_032440</name>
</gene>
<keyword evidence="4" id="KW-0472">Membrane</keyword>
<proteinExistence type="predicted"/>
<sequence>MIQDIVRRRQLLTVFREGKDGQQDVDVAILQALLKASRSQDHFGQENWDHQLKLAVAWNRVDIARSEIFTDEWQWKPSDLHPMMTAALISNKPEFVKLFLENGVRLKDFVTWDTLLHLYENLEPSCLFHSKLQKLLAEEPEHLACTPAAPRLQMHHVAQVLRELLGDFTQPLYPRPQHSDRPRLLLPVPHIKLNVRAGNRVGLAWPVRATAVLRVQGVSLRSLYKRSSSHVTFTMDPIRDLLIWAIVQNRRELAGIIWAQSQDCIAAALACSKILKELSKEEEDTDSSEEMLALAEEYEQRAIGVFTECYRKDEERAQKLLIRVSEAWGKTTCLQLALEAKDMKFVSHGGIQGPLRKQTHAVPAGQTRPPVLQSARTLTPASGLLAAWGQCLIPRPPAPGSDLPLYRWESNVKQKQELVAAEVAIHVPTDGQTVLPGSTGSQPPSFPGGIRGTRRAPRVLSRQLMGTIWATGLGTAILRLPSSAGLPD</sequence>
<dbReference type="PANTHER" id="PTHR13800:SF2">
    <property type="entry name" value="TRANSIENT RECEPTOR POTENTIAL CATION CHANNEL SUBFAMILY M MEMBER 2"/>
    <property type="match status" value="1"/>
</dbReference>
<feature type="domain" description="TRPM-like" evidence="6">
    <location>
        <begin position="67"/>
        <end position="180"/>
    </location>
</feature>
<evidence type="ECO:0000259" key="6">
    <source>
        <dbReference type="Pfam" id="PF25508"/>
    </source>
</evidence>
<evidence type="ECO:0000256" key="5">
    <source>
        <dbReference type="SAM" id="MobiDB-lite"/>
    </source>
</evidence>
<dbReference type="InterPro" id="IPR057366">
    <property type="entry name" value="TRPM-like"/>
</dbReference>
<keyword evidence="2" id="KW-0812">Transmembrane</keyword>
<keyword evidence="7" id="KW-0675">Receptor</keyword>